<dbReference type="InterPro" id="IPR050445">
    <property type="entry name" value="Bact_polysacc_biosynth/exp"/>
</dbReference>
<feature type="domain" description="AAA" evidence="9">
    <location>
        <begin position="542"/>
        <end position="648"/>
    </location>
</feature>
<dbReference type="Proteomes" id="UP000625316">
    <property type="component" value="Unassembled WGS sequence"/>
</dbReference>
<dbReference type="InterPro" id="IPR005702">
    <property type="entry name" value="Wzc-like_C"/>
</dbReference>
<evidence type="ECO:0000313" key="11">
    <source>
        <dbReference type="EMBL" id="MBE9031936.1"/>
    </source>
</evidence>
<protein>
    <recommendedName>
        <fullName evidence="2">non-specific protein-tyrosine kinase</fullName>
        <ecNumber evidence="2">2.7.10.2</ecNumber>
    </recommendedName>
</protein>
<dbReference type="CDD" id="cd05387">
    <property type="entry name" value="BY-kinase"/>
    <property type="match status" value="1"/>
</dbReference>
<keyword evidence="12" id="KW-1185">Reference proteome</keyword>
<evidence type="ECO:0000256" key="4">
    <source>
        <dbReference type="ARBA" id="ARBA00022741"/>
    </source>
</evidence>
<organism evidence="11 12">
    <name type="scientific">Romeriopsis navalis LEGE 11480</name>
    <dbReference type="NCBI Taxonomy" id="2777977"/>
    <lineage>
        <taxon>Bacteria</taxon>
        <taxon>Bacillati</taxon>
        <taxon>Cyanobacteriota</taxon>
        <taxon>Cyanophyceae</taxon>
        <taxon>Leptolyngbyales</taxon>
        <taxon>Leptolyngbyaceae</taxon>
        <taxon>Romeriopsis</taxon>
        <taxon>Romeriopsis navalis</taxon>
    </lineage>
</organism>
<dbReference type="NCBIfam" id="TIGR01007">
    <property type="entry name" value="eps_fam"/>
    <property type="match status" value="1"/>
</dbReference>
<dbReference type="SUPFAM" id="SSF52540">
    <property type="entry name" value="P-loop containing nucleoside triphosphate hydrolases"/>
    <property type="match status" value="1"/>
</dbReference>
<dbReference type="GO" id="GO:0005524">
    <property type="term" value="F:ATP binding"/>
    <property type="evidence" value="ECO:0007669"/>
    <property type="project" value="UniProtKB-KW"/>
</dbReference>
<dbReference type="InterPro" id="IPR027417">
    <property type="entry name" value="P-loop_NTPase"/>
</dbReference>
<keyword evidence="6" id="KW-0067">ATP-binding</keyword>
<keyword evidence="7" id="KW-0829">Tyrosine-protein kinase</keyword>
<proteinExistence type="inferred from homology"/>
<evidence type="ECO:0000256" key="7">
    <source>
        <dbReference type="ARBA" id="ARBA00023137"/>
    </source>
</evidence>
<gene>
    <name evidence="11" type="ORF">IQ266_19555</name>
</gene>
<dbReference type="GO" id="GO:0005886">
    <property type="term" value="C:plasma membrane"/>
    <property type="evidence" value="ECO:0007669"/>
    <property type="project" value="TreeGrafter"/>
</dbReference>
<evidence type="ECO:0000256" key="8">
    <source>
        <dbReference type="ARBA" id="ARBA00051245"/>
    </source>
</evidence>
<evidence type="ECO:0000256" key="5">
    <source>
        <dbReference type="ARBA" id="ARBA00022777"/>
    </source>
</evidence>
<dbReference type="EC" id="2.7.10.2" evidence="2"/>
<dbReference type="Pfam" id="PF13807">
    <property type="entry name" value="GNVR"/>
    <property type="match status" value="1"/>
</dbReference>
<comment type="similarity">
    <text evidence="1">Belongs to the CpsD/CapB family.</text>
</comment>
<dbReference type="Gene3D" id="3.40.50.300">
    <property type="entry name" value="P-loop containing nucleotide triphosphate hydrolases"/>
    <property type="match status" value="1"/>
</dbReference>
<evidence type="ECO:0000256" key="3">
    <source>
        <dbReference type="ARBA" id="ARBA00022679"/>
    </source>
</evidence>
<evidence type="ECO:0000256" key="6">
    <source>
        <dbReference type="ARBA" id="ARBA00022840"/>
    </source>
</evidence>
<evidence type="ECO:0000259" key="10">
    <source>
        <dbReference type="Pfam" id="PF13807"/>
    </source>
</evidence>
<accession>A0A928Z3W9</accession>
<dbReference type="AlphaFoldDB" id="A0A928Z3W9"/>
<dbReference type="PANTHER" id="PTHR32309:SF13">
    <property type="entry name" value="FERRIC ENTEROBACTIN TRANSPORT PROTEIN FEPE"/>
    <property type="match status" value="1"/>
</dbReference>
<name>A0A928Z3W9_9CYAN</name>
<comment type="caution">
    <text evidence="11">The sequence shown here is derived from an EMBL/GenBank/DDBJ whole genome shotgun (WGS) entry which is preliminary data.</text>
</comment>
<evidence type="ECO:0000256" key="2">
    <source>
        <dbReference type="ARBA" id="ARBA00011903"/>
    </source>
</evidence>
<keyword evidence="3 11" id="KW-0808">Transferase</keyword>
<sequence>MPDAIEPVDFQQYWLVVKRRWKPAAVVFVATVAAATALSSQQKPSYTSSGKLVLRTNRIPSLTGVGSESGGGAAGALGSLNALTQQSSPLRTEAENILSRPVLERTVKALNLRDMAGQLVKAEDLAAEIKVKEVPGADVLKVTYTDGQRDRAAKVVNQLLQQYIKTNVDTTRLEARAAREFIDQELPKAKAAVQQVDAALRQFKERSQIVDLGNEQQMLSTSIGAIENQITQAGTELTEVNARYIALRQNLKMDTQQALAASSLSQSTGVQQAASQWQQLQSELQLERTRLQDGHPRIQNLLQKEQTLRQLLRQRMVETIGTSNASLQSLAFGEVKQSLVKEYLAAEMRRGSLANRLKALKGARIAYRRRLSVLPQLEQQQRELKRRLDVAQSTYASLMGRLQEVQLAERQTVGTASIVENAIPASQPGGSSKVMFLGVGVLLGSLLASATMLGLELADRSIKTVKEAKELFGYSCLGTIPYWGNPRQAKRHMGLVPGLPVREMPRSLVSAAYRMVQANLRFVNIDSTLKSVVVTSSVPKEGKSTVAANLAATMAQLGRRVLLIDADLHHPTQHRIWAVDNQAGLSDLIVGQVSLRQAVQPAMQNLDVLPAGVMPPNPLAILDSHRMAKLVKGLETVYDMVIIDSPPLVVEAEALTLGRLAQGTMLVARPGVLPAAAAKAAKELLTHSGQSVFGMVINSAVLEPEPYRHTDYNRDYYSRKAVPMMA</sequence>
<dbReference type="InterPro" id="IPR025669">
    <property type="entry name" value="AAA_dom"/>
</dbReference>
<keyword evidence="4" id="KW-0547">Nucleotide-binding</keyword>
<dbReference type="EMBL" id="JADEXQ010000081">
    <property type="protein sequence ID" value="MBE9031936.1"/>
    <property type="molecule type" value="Genomic_DNA"/>
</dbReference>
<feature type="domain" description="Tyrosine-protein kinase G-rich" evidence="10">
    <location>
        <begin position="378"/>
        <end position="453"/>
    </location>
</feature>
<dbReference type="PANTHER" id="PTHR32309">
    <property type="entry name" value="TYROSINE-PROTEIN KINASE"/>
    <property type="match status" value="1"/>
</dbReference>
<evidence type="ECO:0000313" key="12">
    <source>
        <dbReference type="Proteomes" id="UP000625316"/>
    </source>
</evidence>
<dbReference type="Pfam" id="PF13614">
    <property type="entry name" value="AAA_31"/>
    <property type="match status" value="1"/>
</dbReference>
<keyword evidence="5" id="KW-0418">Kinase</keyword>
<evidence type="ECO:0000256" key="1">
    <source>
        <dbReference type="ARBA" id="ARBA00007316"/>
    </source>
</evidence>
<reference evidence="11" key="1">
    <citation type="submission" date="2020-10" db="EMBL/GenBank/DDBJ databases">
        <authorList>
            <person name="Castelo-Branco R."/>
            <person name="Eusebio N."/>
            <person name="Adriana R."/>
            <person name="Vieira A."/>
            <person name="Brugerolle De Fraissinette N."/>
            <person name="Rezende De Castro R."/>
            <person name="Schneider M.P."/>
            <person name="Vasconcelos V."/>
            <person name="Leao P.N."/>
        </authorList>
    </citation>
    <scope>NUCLEOTIDE SEQUENCE</scope>
    <source>
        <strain evidence="11">LEGE 11480</strain>
    </source>
</reference>
<evidence type="ECO:0000259" key="9">
    <source>
        <dbReference type="Pfam" id="PF13614"/>
    </source>
</evidence>
<dbReference type="GO" id="GO:0004715">
    <property type="term" value="F:non-membrane spanning protein tyrosine kinase activity"/>
    <property type="evidence" value="ECO:0007669"/>
    <property type="project" value="UniProtKB-EC"/>
</dbReference>
<dbReference type="InterPro" id="IPR032807">
    <property type="entry name" value="GNVR"/>
</dbReference>
<comment type="catalytic activity">
    <reaction evidence="8">
        <text>L-tyrosyl-[protein] + ATP = O-phospho-L-tyrosyl-[protein] + ADP + H(+)</text>
        <dbReference type="Rhea" id="RHEA:10596"/>
        <dbReference type="Rhea" id="RHEA-COMP:10136"/>
        <dbReference type="Rhea" id="RHEA-COMP:20101"/>
        <dbReference type="ChEBI" id="CHEBI:15378"/>
        <dbReference type="ChEBI" id="CHEBI:30616"/>
        <dbReference type="ChEBI" id="CHEBI:46858"/>
        <dbReference type="ChEBI" id="CHEBI:61978"/>
        <dbReference type="ChEBI" id="CHEBI:456216"/>
        <dbReference type="EC" id="2.7.10.2"/>
    </reaction>
</comment>